<feature type="compositionally biased region" description="Polar residues" evidence="1">
    <location>
        <begin position="1151"/>
        <end position="1171"/>
    </location>
</feature>
<dbReference type="AlphaFoldDB" id="A0ABD3UQM0"/>
<feature type="region of interest" description="Disordered" evidence="1">
    <location>
        <begin position="342"/>
        <end position="379"/>
    </location>
</feature>
<evidence type="ECO:0000313" key="3">
    <source>
        <dbReference type="Proteomes" id="UP001634393"/>
    </source>
</evidence>
<evidence type="ECO:0000313" key="2">
    <source>
        <dbReference type="EMBL" id="KAL3851071.1"/>
    </source>
</evidence>
<proteinExistence type="predicted"/>
<comment type="caution">
    <text evidence="2">The sequence shown here is derived from an EMBL/GenBank/DDBJ whole genome shotgun (WGS) entry which is preliminary data.</text>
</comment>
<feature type="region of interest" description="Disordered" evidence="1">
    <location>
        <begin position="813"/>
        <end position="834"/>
    </location>
</feature>
<dbReference type="Gene3D" id="3.30.160.60">
    <property type="entry name" value="Classic Zinc Finger"/>
    <property type="match status" value="1"/>
</dbReference>
<sequence>MLSTENPPPADLSQKISHSNSINISSDDNNNKNKVEEAVDLLQPCFDDNNNFSIRDYVFSSRGKDIKNNWPFSEKNLKLCLNHGVKDVLPPFQSLDSVKNNPKSAVENITSSDVNLSEFIYSSNVGEKLAVNVENINSSGSEEDKELPSTKTTSQSCSDINLPGYSAEKPNKLEIDNQNRVKKCKLIVKLSNIGEPSSRKEDLGLNCSVVSEAMATKVCPVCKTFSSSSNTTLNAHIDQCLSGESTHVKLTPNSKVMIRHRIKPRKTRLMVEIYSTALHCTLEDLDRRNGTNWASNLGLQAPDLEICDEGKNKKYPSVNIEDNNEEGAVYIDSNGRKVRILSKFGDPPSNLNSKDDCEPSSKLVKKDKESKSFSSKKKKKYLVQKHKLLNCSTHGETSSSPMPEHGPEVNIDQHREFPPKESYKKENSIKPLKINDQMKSSNDLGMIKKWVVSKRTGLKKNMNLVHEHQFPDKTTKNLRIKSGDTLSKRTRDSNSSISRDENPLLHKRRDNLLCNSHDECKEQPCLRKRRDFSLLDPQDFFGKQSKDDGLLVRKRYMNPTKKCDGSLISSKKTKDHAFSFRGKEIASSRKTSSDHGVSSVRKNLLYVPDSKKNLKRKHLNFKKPRFHDTSGSDEEADSSAEMEKGYGDSSSFYRKSFSKIQKKRRQITKESKEGDMVSKSSDTSESDSHGFEKNVDSPIGGDVPYGTSDVIKETDTQKSTSDHIADGEAFIAFSKSLDSAFTDLAGSSDARVVEEMNVVNNEGGQVNYFADVDPIPIPGPPGSFLPSPGRMGSEELQGNSSLTTCCRIQSSEDEHGGWVDNNNMDSSDSPISTTTSMVSNTIAPRISDMSLKSNVGQHEARFDISENRTSPVVEIKDSQPCCCSRKEGAALFSGSLKHDQESQILRRRAMNSLPLLAQENKLYGSEKEPTTCEHGKNLTKSSTYCGVCESSPSPSVSTPVLRLMGKNLMVVNKDESMSPHQSMQVNGNIQNYDHHSFHHSSSVIDNMHTSIMPAQQHFDFSSRTQQLSPHPSSSNSFGGSFTLASLNPDQLGSKVIRMESYIRPEVFSGSRHKEVIVIDDSREAVRGKAGGSAVGIFASPMPSGYESRDVNPFYNNYQTIGYPIYGGSQMGQNANSQGISANMVKWKNFAPSAQQQHHPNSLSASLPSTTGHHLRSSMHFSPGF</sequence>
<dbReference type="PANTHER" id="PTHR35767:SF1">
    <property type="entry name" value="HAPLESS PROTEIN"/>
    <property type="match status" value="1"/>
</dbReference>
<dbReference type="PANTHER" id="PTHR35767">
    <property type="entry name" value="HAPLESS PROTEIN"/>
    <property type="match status" value="1"/>
</dbReference>
<evidence type="ECO:0008006" key="4">
    <source>
        <dbReference type="Google" id="ProtNLM"/>
    </source>
</evidence>
<feature type="region of interest" description="Disordered" evidence="1">
    <location>
        <begin position="1"/>
        <end position="30"/>
    </location>
</feature>
<feature type="compositionally biased region" description="Basic and acidic residues" evidence="1">
    <location>
        <begin position="486"/>
        <end position="504"/>
    </location>
</feature>
<feature type="compositionally biased region" description="Pro residues" evidence="1">
    <location>
        <begin position="1"/>
        <end position="10"/>
    </location>
</feature>
<dbReference type="EMBL" id="JBJXBP010000001">
    <property type="protein sequence ID" value="KAL3851071.1"/>
    <property type="molecule type" value="Genomic_DNA"/>
</dbReference>
<reference evidence="2 3" key="1">
    <citation type="submission" date="2024-12" db="EMBL/GenBank/DDBJ databases">
        <title>The unique morphological basis and parallel evolutionary history of personate flowers in Penstemon.</title>
        <authorList>
            <person name="Depatie T.H."/>
            <person name="Wessinger C.A."/>
        </authorList>
    </citation>
    <scope>NUCLEOTIDE SEQUENCE [LARGE SCALE GENOMIC DNA]</scope>
    <source>
        <strain evidence="2">WTNN_2</strain>
        <tissue evidence="2">Leaf</tissue>
    </source>
</reference>
<protein>
    <recommendedName>
        <fullName evidence="4">Hapless 8</fullName>
    </recommendedName>
</protein>
<feature type="compositionally biased region" description="Basic and acidic residues" evidence="1">
    <location>
        <begin position="686"/>
        <end position="695"/>
    </location>
</feature>
<feature type="compositionally biased region" description="Basic and acidic residues" evidence="1">
    <location>
        <begin position="667"/>
        <end position="676"/>
    </location>
</feature>
<feature type="compositionally biased region" description="Basic residues" evidence="1">
    <location>
        <begin position="616"/>
        <end position="625"/>
    </location>
</feature>
<feature type="compositionally biased region" description="Low complexity" evidence="1">
    <location>
        <begin position="825"/>
        <end position="834"/>
    </location>
</feature>
<name>A0ABD3UQM0_9LAMI</name>
<feature type="region of interest" description="Disordered" evidence="1">
    <location>
        <begin position="616"/>
        <end position="647"/>
    </location>
</feature>
<gene>
    <name evidence="2" type="ORF">ACJIZ3_012953</name>
</gene>
<feature type="region of interest" description="Disordered" evidence="1">
    <location>
        <begin position="137"/>
        <end position="156"/>
    </location>
</feature>
<feature type="compositionally biased region" description="Basic and acidic residues" evidence="1">
    <location>
        <begin position="353"/>
        <end position="371"/>
    </location>
</feature>
<feature type="compositionally biased region" description="Acidic residues" evidence="1">
    <location>
        <begin position="631"/>
        <end position="640"/>
    </location>
</feature>
<organism evidence="2 3">
    <name type="scientific">Penstemon smallii</name>
    <dbReference type="NCBI Taxonomy" id="265156"/>
    <lineage>
        <taxon>Eukaryota</taxon>
        <taxon>Viridiplantae</taxon>
        <taxon>Streptophyta</taxon>
        <taxon>Embryophyta</taxon>
        <taxon>Tracheophyta</taxon>
        <taxon>Spermatophyta</taxon>
        <taxon>Magnoliopsida</taxon>
        <taxon>eudicotyledons</taxon>
        <taxon>Gunneridae</taxon>
        <taxon>Pentapetalae</taxon>
        <taxon>asterids</taxon>
        <taxon>lamiids</taxon>
        <taxon>Lamiales</taxon>
        <taxon>Plantaginaceae</taxon>
        <taxon>Cheloneae</taxon>
        <taxon>Penstemon</taxon>
    </lineage>
</organism>
<keyword evidence="3" id="KW-1185">Reference proteome</keyword>
<feature type="compositionally biased region" description="Low complexity" evidence="1">
    <location>
        <begin position="13"/>
        <end position="28"/>
    </location>
</feature>
<feature type="region of interest" description="Disordered" evidence="1">
    <location>
        <begin position="663"/>
        <end position="709"/>
    </location>
</feature>
<feature type="region of interest" description="Disordered" evidence="1">
    <location>
        <begin position="481"/>
        <end position="504"/>
    </location>
</feature>
<feature type="region of interest" description="Disordered" evidence="1">
    <location>
        <begin position="1151"/>
        <end position="1184"/>
    </location>
</feature>
<dbReference type="Proteomes" id="UP001634393">
    <property type="component" value="Unassembled WGS sequence"/>
</dbReference>
<evidence type="ECO:0000256" key="1">
    <source>
        <dbReference type="SAM" id="MobiDB-lite"/>
    </source>
</evidence>
<accession>A0ABD3UQM0</accession>